<dbReference type="AlphaFoldDB" id="A0A316HX74"/>
<keyword evidence="3" id="KW-1185">Reference proteome</keyword>
<sequence length="124" mass="13071">MSAARRMPRGAALLAAVFAIAGCRHRASLEMTPSNFSECGGPNVVAHVKWRASDNPDDPISIYVSSVGQPPKLWYTGAHSGELDTGPWMSDGATLLLQDARGKVLARRTMTSTDCPPGAPVAGH</sequence>
<evidence type="ECO:0000313" key="2">
    <source>
        <dbReference type="EMBL" id="PWK85711.1"/>
    </source>
</evidence>
<reference evidence="2 3" key="1">
    <citation type="submission" date="2018-05" db="EMBL/GenBank/DDBJ databases">
        <title>Genomic Encyclopedia of Type Strains, Phase IV (KMG-IV): sequencing the most valuable type-strain genomes for metagenomic binning, comparative biology and taxonomic classification.</title>
        <authorList>
            <person name="Goeker M."/>
        </authorList>
    </citation>
    <scope>NUCLEOTIDE SEQUENCE [LARGE SCALE GENOMIC DNA]</scope>
    <source>
        <strain evidence="2 3">DSM 14263</strain>
    </source>
</reference>
<organism evidence="2 3">
    <name type="scientific">Fulvimonas soli</name>
    <dbReference type="NCBI Taxonomy" id="155197"/>
    <lineage>
        <taxon>Bacteria</taxon>
        <taxon>Pseudomonadati</taxon>
        <taxon>Pseudomonadota</taxon>
        <taxon>Gammaproteobacteria</taxon>
        <taxon>Lysobacterales</taxon>
        <taxon>Rhodanobacteraceae</taxon>
        <taxon>Fulvimonas</taxon>
    </lineage>
</organism>
<evidence type="ECO:0000313" key="3">
    <source>
        <dbReference type="Proteomes" id="UP000245812"/>
    </source>
</evidence>
<evidence type="ECO:0008006" key="4">
    <source>
        <dbReference type="Google" id="ProtNLM"/>
    </source>
</evidence>
<accession>A0A316HX74</accession>
<dbReference type="PROSITE" id="PS51257">
    <property type="entry name" value="PROKAR_LIPOPROTEIN"/>
    <property type="match status" value="1"/>
</dbReference>
<dbReference type="EMBL" id="QGHC01000008">
    <property type="protein sequence ID" value="PWK85711.1"/>
    <property type="molecule type" value="Genomic_DNA"/>
</dbReference>
<protein>
    <recommendedName>
        <fullName evidence="4">Membrane-bound lysozyme inhibitor of c-type lysozyme MliC</fullName>
    </recommendedName>
</protein>
<feature type="signal peptide" evidence="1">
    <location>
        <begin position="1"/>
        <end position="26"/>
    </location>
</feature>
<proteinExistence type="predicted"/>
<keyword evidence="1" id="KW-0732">Signal</keyword>
<comment type="caution">
    <text evidence="2">The sequence shown here is derived from an EMBL/GenBank/DDBJ whole genome shotgun (WGS) entry which is preliminary data.</text>
</comment>
<gene>
    <name evidence="2" type="ORF">C7456_1086</name>
</gene>
<feature type="chain" id="PRO_5016318990" description="Membrane-bound lysozyme inhibitor of c-type lysozyme MliC" evidence="1">
    <location>
        <begin position="27"/>
        <end position="124"/>
    </location>
</feature>
<dbReference type="Proteomes" id="UP000245812">
    <property type="component" value="Unassembled WGS sequence"/>
</dbReference>
<name>A0A316HX74_9GAMM</name>
<evidence type="ECO:0000256" key="1">
    <source>
        <dbReference type="SAM" id="SignalP"/>
    </source>
</evidence>